<keyword evidence="2" id="KW-1133">Transmembrane helix</keyword>
<comment type="caution">
    <text evidence="5">The sequence shown here is derived from an EMBL/GenBank/DDBJ whole genome shotgun (WGS) entry which is preliminary data.</text>
</comment>
<dbReference type="InterPro" id="IPR012533">
    <property type="entry name" value="YcnI-copper_dom"/>
</dbReference>
<evidence type="ECO:0000256" key="1">
    <source>
        <dbReference type="SAM" id="MobiDB-lite"/>
    </source>
</evidence>
<accession>A0ABS7D3P2</accession>
<organism evidence="5 6">
    <name type="scientific">Paenibacillus oenotherae</name>
    <dbReference type="NCBI Taxonomy" id="1435645"/>
    <lineage>
        <taxon>Bacteria</taxon>
        <taxon>Bacillati</taxon>
        <taxon>Bacillota</taxon>
        <taxon>Bacilli</taxon>
        <taxon>Bacillales</taxon>
        <taxon>Paenibacillaceae</taxon>
        <taxon>Paenibacillus</taxon>
    </lineage>
</organism>
<protein>
    <submittedName>
        <fullName evidence="5">YcnI family protein</fullName>
    </submittedName>
</protein>
<feature type="signal peptide" evidence="3">
    <location>
        <begin position="1"/>
        <end position="26"/>
    </location>
</feature>
<gene>
    <name evidence="5" type="ORF">K0T92_06795</name>
</gene>
<evidence type="ECO:0000256" key="2">
    <source>
        <dbReference type="SAM" id="Phobius"/>
    </source>
</evidence>
<dbReference type="InterPro" id="IPR038507">
    <property type="entry name" value="YcnI-like_sf"/>
</dbReference>
<dbReference type="RefSeq" id="WP_219871689.1">
    <property type="nucleotide sequence ID" value="NZ_JAHZIJ010000003.1"/>
</dbReference>
<feature type="compositionally biased region" description="Gly residues" evidence="1">
    <location>
        <begin position="166"/>
        <end position="177"/>
    </location>
</feature>
<keyword evidence="6" id="KW-1185">Reference proteome</keyword>
<dbReference type="CDD" id="cd08545">
    <property type="entry name" value="YcnI_like"/>
    <property type="match status" value="1"/>
</dbReference>
<dbReference type="Pfam" id="PF07987">
    <property type="entry name" value="DUF1775"/>
    <property type="match status" value="1"/>
</dbReference>
<feature type="compositionally biased region" description="Low complexity" evidence="1">
    <location>
        <begin position="181"/>
        <end position="205"/>
    </location>
</feature>
<dbReference type="Proteomes" id="UP000812277">
    <property type="component" value="Unassembled WGS sequence"/>
</dbReference>
<keyword evidence="2" id="KW-0472">Membrane</keyword>
<evidence type="ECO:0000313" key="6">
    <source>
        <dbReference type="Proteomes" id="UP000812277"/>
    </source>
</evidence>
<feature type="region of interest" description="Disordered" evidence="1">
    <location>
        <begin position="166"/>
        <end position="211"/>
    </location>
</feature>
<feature type="domain" description="YncI copper-binding" evidence="4">
    <location>
        <begin position="27"/>
        <end position="151"/>
    </location>
</feature>
<sequence length="251" mass="26121">MKQMKQWVIMTAIVTSLFLYAGLASAHVTVQPKETKQGSYEVFTVRVPSEKEEVTTKSVKVTIAEGVEFKRIEPKAGWKYELETTGDGIVKSVTWTAEGDGLTHTEFGEFRMQGKVAADAKDLVWKAYQTYSDGEVVEWIGAPNTDAKYPASLTVVNAGTAEGDGHSLGGNASGGGDAADKAAANTGGAEASNTAGDTTAPAADGVQSAGGAVEGDNDGGAMTTATFILSITACIVSIAALVMTMARRRKA</sequence>
<evidence type="ECO:0000256" key="3">
    <source>
        <dbReference type="SAM" id="SignalP"/>
    </source>
</evidence>
<keyword evidence="2" id="KW-0812">Transmembrane</keyword>
<feature type="transmembrane region" description="Helical" evidence="2">
    <location>
        <begin position="227"/>
        <end position="246"/>
    </location>
</feature>
<dbReference type="EMBL" id="JAHZIJ010000003">
    <property type="protein sequence ID" value="MBW7474448.1"/>
    <property type="molecule type" value="Genomic_DNA"/>
</dbReference>
<evidence type="ECO:0000259" key="4">
    <source>
        <dbReference type="Pfam" id="PF07987"/>
    </source>
</evidence>
<proteinExistence type="predicted"/>
<feature type="chain" id="PRO_5045763139" evidence="3">
    <location>
        <begin position="27"/>
        <end position="251"/>
    </location>
</feature>
<dbReference type="Gene3D" id="2.60.40.2230">
    <property type="entry name" value="Uncharacterised protein YcnI-like PF07987, DUF1775"/>
    <property type="match status" value="1"/>
</dbReference>
<reference evidence="5 6" key="1">
    <citation type="submission" date="2021-07" db="EMBL/GenBank/DDBJ databases">
        <title>Paenibacillus radiodurans sp. nov., isolated from the southeastern edge of Tengger Desert.</title>
        <authorList>
            <person name="Zhang G."/>
        </authorList>
    </citation>
    <scope>NUCLEOTIDE SEQUENCE [LARGE SCALE GENOMIC DNA]</scope>
    <source>
        <strain evidence="5 6">DT7-4</strain>
    </source>
</reference>
<evidence type="ECO:0000313" key="5">
    <source>
        <dbReference type="EMBL" id="MBW7474448.1"/>
    </source>
</evidence>
<keyword evidence="3" id="KW-0732">Signal</keyword>
<name>A0ABS7D3P2_9BACL</name>